<keyword evidence="2" id="KW-1185">Reference proteome</keyword>
<dbReference type="SUPFAM" id="SSF55909">
    <property type="entry name" value="Pentein"/>
    <property type="match status" value="1"/>
</dbReference>
<organism evidence="1 2">
    <name type="scientific">Lentzea miocenica</name>
    <dbReference type="NCBI Taxonomy" id="3095431"/>
    <lineage>
        <taxon>Bacteria</taxon>
        <taxon>Bacillati</taxon>
        <taxon>Actinomycetota</taxon>
        <taxon>Actinomycetes</taxon>
        <taxon>Pseudonocardiales</taxon>
        <taxon>Pseudonocardiaceae</taxon>
        <taxon>Lentzea</taxon>
    </lineage>
</organism>
<sequence>MGAGTYGDAAYRFLVPDAPHHKRTDRDLFPAFDSTRAATLNVFRARPGVARPSLISSWSGSIDSLLLAFPSYGVHAPELAAGYRSVIDAMRAGTRFVVVHHESDRQAVEEWFGGHPAENVSYVPMPDYVDFTDWAEDGYLALVDADDTGESPTYLLEPWTFPRSGDSLIADNVEEFTALRASQAPLVFQGGNCLIGDDFWLLGTDYFLDTLELIRSGELPVSVPEGRTEVEFVRELFRRHVDSTRELQLVGTKRPLGLKTYYATVEAGEYFLDLPGGGTGDLQPIFHIDMFVTLAGPADDGRFRVLVGSPQLADAVLGTKSPFALQTAYDEIAAEFARLGFAVERNPLVHRPQITQRLTFAALRSFAETPDGAELREVVGEFAAAGVQPESVIQVRSWHHITWNNCLVENSSSTGKHVYLPTFGHGEQADLAVIDDEMDRMWTGLGFSVVRLADFNAFASRLGVVHCIKKYLGRGA</sequence>
<evidence type="ECO:0000313" key="2">
    <source>
        <dbReference type="Proteomes" id="UP001285521"/>
    </source>
</evidence>
<comment type="caution">
    <text evidence="1">The sequence shown here is derived from an EMBL/GenBank/DDBJ whole genome shotgun (WGS) entry which is preliminary data.</text>
</comment>
<dbReference type="EMBL" id="JAXAVW010000047">
    <property type="protein sequence ID" value="MDX8036674.1"/>
    <property type="molecule type" value="Genomic_DNA"/>
</dbReference>
<dbReference type="Gene3D" id="3.75.10.10">
    <property type="entry name" value="L-arginine/glycine Amidinotransferase, Chain A"/>
    <property type="match status" value="1"/>
</dbReference>
<gene>
    <name evidence="1" type="ORF">SK803_41315</name>
</gene>
<protein>
    <submittedName>
        <fullName evidence="1">Uncharacterized protein</fullName>
    </submittedName>
</protein>
<accession>A0ABU4TES1</accession>
<reference evidence="1 2" key="2">
    <citation type="submission" date="2023-11" db="EMBL/GenBank/DDBJ databases">
        <authorList>
            <person name="Lara A.C."/>
            <person name="Chronakova A."/>
        </authorList>
    </citation>
    <scope>NUCLEOTIDE SEQUENCE [LARGE SCALE GENOMIC DNA]</scope>
    <source>
        <strain evidence="1 2">BCCO 10_0856</strain>
    </source>
</reference>
<reference evidence="1 2" key="1">
    <citation type="submission" date="2023-11" db="EMBL/GenBank/DDBJ databases">
        <title>Lentzea sokolovensis, sp. nov., Lentzea kristufkii, sp. nov., and Lentzea miocenensis, sp. nov., rare actinobacteria from Sokolov Coal Basin, Miocene lacustrine sediment, Czech Republic.</title>
        <authorList>
            <person name="Lara A."/>
            <person name="Kotroba L."/>
            <person name="Nouioui I."/>
            <person name="Neumann-Schaal M."/>
            <person name="Mast Y."/>
            <person name="Chronakova A."/>
        </authorList>
    </citation>
    <scope>NUCLEOTIDE SEQUENCE [LARGE SCALE GENOMIC DNA]</scope>
    <source>
        <strain evidence="1 2">BCCO 10_0856</strain>
    </source>
</reference>
<dbReference type="RefSeq" id="WP_319971670.1">
    <property type="nucleotide sequence ID" value="NZ_JAXAVW010000047.1"/>
</dbReference>
<proteinExistence type="predicted"/>
<name>A0ABU4TES1_9PSEU</name>
<dbReference type="Proteomes" id="UP001285521">
    <property type="component" value="Unassembled WGS sequence"/>
</dbReference>
<evidence type="ECO:0000313" key="1">
    <source>
        <dbReference type="EMBL" id="MDX8036674.1"/>
    </source>
</evidence>